<reference evidence="1 2" key="1">
    <citation type="submission" date="2022-12" db="EMBL/GenBank/DDBJ databases">
        <title>Draft genome sequence of Paenibacillus sp. dW9.</title>
        <authorList>
            <person name="Choi E.-W."/>
            <person name="Kim D.-U."/>
        </authorList>
    </citation>
    <scope>NUCLEOTIDE SEQUENCE [LARGE SCALE GENOMIC DNA]</scope>
    <source>
        <strain evidence="2">dW9</strain>
    </source>
</reference>
<dbReference type="Proteomes" id="UP001527882">
    <property type="component" value="Unassembled WGS sequence"/>
</dbReference>
<accession>A0ABT4QJU6</accession>
<evidence type="ECO:0000313" key="2">
    <source>
        <dbReference type="Proteomes" id="UP001527882"/>
    </source>
</evidence>
<keyword evidence="2" id="KW-1185">Reference proteome</keyword>
<organism evidence="1 2">
    <name type="scientific">Paenibacillus gyeongsangnamensis</name>
    <dbReference type="NCBI Taxonomy" id="3388067"/>
    <lineage>
        <taxon>Bacteria</taxon>
        <taxon>Bacillati</taxon>
        <taxon>Bacillota</taxon>
        <taxon>Bacilli</taxon>
        <taxon>Bacillales</taxon>
        <taxon>Paenibacillaceae</taxon>
        <taxon>Paenibacillus</taxon>
    </lineage>
</organism>
<protein>
    <submittedName>
        <fullName evidence="1">Uncharacterized protein</fullName>
    </submittedName>
</protein>
<comment type="caution">
    <text evidence="1">The sequence shown here is derived from an EMBL/GenBank/DDBJ whole genome shotgun (WGS) entry which is preliminary data.</text>
</comment>
<dbReference type="RefSeq" id="WP_269885681.1">
    <property type="nucleotide sequence ID" value="NZ_JAQAGZ010000032.1"/>
</dbReference>
<gene>
    <name evidence="1" type="ORF">O9H85_33320</name>
</gene>
<proteinExistence type="predicted"/>
<name>A0ABT4QJU6_9BACL</name>
<evidence type="ECO:0000313" key="1">
    <source>
        <dbReference type="EMBL" id="MCZ8517149.1"/>
    </source>
</evidence>
<sequence>MKIYVVIALSGEQMDNVFVTTEEEQVNALTLEDFEACDALFVEVWENGGKIDDYRLI</sequence>
<dbReference type="EMBL" id="JAQAGZ010000032">
    <property type="protein sequence ID" value="MCZ8517149.1"/>
    <property type="molecule type" value="Genomic_DNA"/>
</dbReference>